<name>A0A6A0A534_HAELA</name>
<gene>
    <name evidence="1" type="ORF">HaLaN_25589</name>
</gene>
<evidence type="ECO:0000313" key="1">
    <source>
        <dbReference type="EMBL" id="GFH27292.1"/>
    </source>
</evidence>
<organism evidence="1 2">
    <name type="scientific">Haematococcus lacustris</name>
    <name type="common">Green alga</name>
    <name type="synonym">Haematococcus pluvialis</name>
    <dbReference type="NCBI Taxonomy" id="44745"/>
    <lineage>
        <taxon>Eukaryota</taxon>
        <taxon>Viridiplantae</taxon>
        <taxon>Chlorophyta</taxon>
        <taxon>core chlorophytes</taxon>
        <taxon>Chlorophyceae</taxon>
        <taxon>CS clade</taxon>
        <taxon>Chlamydomonadales</taxon>
        <taxon>Haematococcaceae</taxon>
        <taxon>Haematococcus</taxon>
    </lineage>
</organism>
<sequence>MSGQNVVLTASLGQLVQAQKAVAQATEEIQQAVAAHPPPDGTFQQQVLASINGIRDELREHKQGMQQGFQELKTDIRSMSNSVARLNNKGAAPNQLLHWLRNEEGAEPTHPRVTLQSALALRAPQLTTLLEHYGLGQSAQGLNVHAKCCLLLTHLGAWAQPVRDPVDTIEQCTLSHLQVAGKVRPSGWQPCLYHVTCRLPGACGQSAMQLLVVSGTCSNDIPPVTRDSLLPCIVVEHCWSTHSPTTTAFAEPALKLDHLGADTERYSACGGCHVLGFGQYASCLRSPHSPPVLSGERSASQTGVSAPSAALLLPPWLLMSVRHHLHSAGCGRLWARGHCGHSPAADCNWISL</sequence>
<accession>A0A6A0A534</accession>
<dbReference type="EMBL" id="BLLF01003423">
    <property type="protein sequence ID" value="GFH27292.1"/>
    <property type="molecule type" value="Genomic_DNA"/>
</dbReference>
<evidence type="ECO:0000313" key="2">
    <source>
        <dbReference type="Proteomes" id="UP000485058"/>
    </source>
</evidence>
<dbReference type="AlphaFoldDB" id="A0A6A0A534"/>
<proteinExistence type="predicted"/>
<protein>
    <submittedName>
        <fullName evidence="1">Uncharacterized protein</fullName>
    </submittedName>
</protein>
<dbReference type="Proteomes" id="UP000485058">
    <property type="component" value="Unassembled WGS sequence"/>
</dbReference>
<comment type="caution">
    <text evidence="1">The sequence shown here is derived from an EMBL/GenBank/DDBJ whole genome shotgun (WGS) entry which is preliminary data.</text>
</comment>
<reference evidence="1 2" key="1">
    <citation type="submission" date="2020-02" db="EMBL/GenBank/DDBJ databases">
        <title>Draft genome sequence of Haematococcus lacustris strain NIES-144.</title>
        <authorList>
            <person name="Morimoto D."/>
            <person name="Nakagawa S."/>
            <person name="Yoshida T."/>
            <person name="Sawayama S."/>
        </authorList>
    </citation>
    <scope>NUCLEOTIDE SEQUENCE [LARGE SCALE GENOMIC DNA]</scope>
    <source>
        <strain evidence="1 2">NIES-144</strain>
    </source>
</reference>
<keyword evidence="2" id="KW-1185">Reference proteome</keyword>